<dbReference type="InterPro" id="IPR022893">
    <property type="entry name" value="Shikimate_DH_fam"/>
</dbReference>
<proteinExistence type="inferred from homology"/>
<name>A0A975BYQ5_9CAUL</name>
<evidence type="ECO:0000256" key="2">
    <source>
        <dbReference type="ARBA" id="ARBA00023002"/>
    </source>
</evidence>
<dbReference type="CDD" id="cd01065">
    <property type="entry name" value="NAD_bind_Shikimate_DH"/>
    <property type="match status" value="1"/>
</dbReference>
<keyword evidence="2 4" id="KW-0560">Oxidoreductase</keyword>
<reference evidence="7" key="1">
    <citation type="submission" date="2020-09" db="EMBL/GenBank/DDBJ databases">
        <title>Brevundimonas sp. LVF2 isolated from a puddle in Goettingen, Germany.</title>
        <authorList>
            <person name="Friedrich I."/>
            <person name="Klassen A."/>
            <person name="Hannes N."/>
            <person name="Schneider D."/>
            <person name="Hertel R."/>
            <person name="Daniel R."/>
        </authorList>
    </citation>
    <scope>NUCLEOTIDE SEQUENCE</scope>
    <source>
        <strain evidence="7">LVF2</strain>
    </source>
</reference>
<dbReference type="Pfam" id="PF08501">
    <property type="entry name" value="Shikimate_dh_N"/>
    <property type="match status" value="1"/>
</dbReference>
<feature type="domain" description="SDH C-terminal" evidence="6">
    <location>
        <begin position="251"/>
        <end position="280"/>
    </location>
</feature>
<feature type="active site" description="Proton acceptor" evidence="4">
    <location>
        <position position="76"/>
    </location>
</feature>
<dbReference type="GO" id="GO:0005829">
    <property type="term" value="C:cytosol"/>
    <property type="evidence" value="ECO:0007669"/>
    <property type="project" value="TreeGrafter"/>
</dbReference>
<feature type="binding site" evidence="4">
    <location>
        <position position="230"/>
    </location>
    <ligand>
        <name>shikimate</name>
        <dbReference type="ChEBI" id="CHEBI:36208"/>
    </ligand>
</feature>
<sequence length="283" mass="29506">MSKAEDRFLIGLVGDGIQFSRSPDLHHAEAAAQGLKAHYQLIDLAALGLGVADLAEVLGWAERLGFSAFNITHPYKQAVLPLLAELSPEAAVLGAVNTVVVRDGRRIGHNTDWVGFAHSMTEGLPDADLSHVAVIGAGGASAAICYALLSLGAREIRLYDPARERAKALAAHMAIAWPGRTIAAQPSAAAACEGVTGIVQTSPIGMKTYPGMPLSAGLIPEGIWAADIIYTPAETEFLKAARARGCATLTGIGMVVGQAAKSFEVFTGRTADIARMRATLADV</sequence>
<dbReference type="GO" id="GO:0008652">
    <property type="term" value="P:amino acid biosynthetic process"/>
    <property type="evidence" value="ECO:0007669"/>
    <property type="project" value="UniProtKB-KW"/>
</dbReference>
<dbReference type="Gene3D" id="3.40.50.720">
    <property type="entry name" value="NAD(P)-binding Rossmann-like Domain"/>
    <property type="match status" value="1"/>
</dbReference>
<dbReference type="GO" id="GO:0009073">
    <property type="term" value="P:aromatic amino acid family biosynthetic process"/>
    <property type="evidence" value="ECO:0007669"/>
    <property type="project" value="UniProtKB-KW"/>
</dbReference>
<dbReference type="RefSeq" id="WP_207868184.1">
    <property type="nucleotide sequence ID" value="NZ_CP062222.1"/>
</dbReference>
<keyword evidence="4" id="KW-0028">Amino-acid biosynthesis</keyword>
<dbReference type="NCBIfam" id="NF009201">
    <property type="entry name" value="PRK12549.1"/>
    <property type="match status" value="1"/>
</dbReference>
<dbReference type="EMBL" id="CP062222">
    <property type="protein sequence ID" value="QTC89855.1"/>
    <property type="molecule type" value="Genomic_DNA"/>
</dbReference>
<dbReference type="InterPro" id="IPR041121">
    <property type="entry name" value="SDH_C"/>
</dbReference>
<keyword evidence="3 4" id="KW-0057">Aromatic amino acid biosynthesis</keyword>
<protein>
    <recommendedName>
        <fullName evidence="4">Shikimate dehydrogenase (NADP(+))</fullName>
        <shortName evidence="4">SDH</shortName>
        <ecNumber evidence="4">1.1.1.25</ecNumber>
    </recommendedName>
</protein>
<gene>
    <name evidence="4" type="primary">aroE</name>
    <name evidence="7" type="ORF">IFJ75_11145</name>
</gene>
<dbReference type="GO" id="GO:0004764">
    <property type="term" value="F:shikimate 3-dehydrogenase (NADP+) activity"/>
    <property type="evidence" value="ECO:0007669"/>
    <property type="project" value="UniProtKB-UniRule"/>
</dbReference>
<evidence type="ECO:0000256" key="3">
    <source>
        <dbReference type="ARBA" id="ARBA00023141"/>
    </source>
</evidence>
<comment type="similarity">
    <text evidence="4">Belongs to the shikimate dehydrogenase family.</text>
</comment>
<evidence type="ECO:0000256" key="4">
    <source>
        <dbReference type="HAMAP-Rule" id="MF_00222"/>
    </source>
</evidence>
<feature type="binding site" evidence="4">
    <location>
        <position position="72"/>
    </location>
    <ligand>
        <name>shikimate</name>
        <dbReference type="ChEBI" id="CHEBI:36208"/>
    </ligand>
</feature>
<comment type="catalytic activity">
    <reaction evidence="4">
        <text>shikimate + NADP(+) = 3-dehydroshikimate + NADPH + H(+)</text>
        <dbReference type="Rhea" id="RHEA:17737"/>
        <dbReference type="ChEBI" id="CHEBI:15378"/>
        <dbReference type="ChEBI" id="CHEBI:16630"/>
        <dbReference type="ChEBI" id="CHEBI:36208"/>
        <dbReference type="ChEBI" id="CHEBI:57783"/>
        <dbReference type="ChEBI" id="CHEBI:58349"/>
        <dbReference type="EC" id="1.1.1.25"/>
    </reaction>
</comment>
<comment type="function">
    <text evidence="4">Involved in the biosynthesis of the chorismate, which leads to the biosynthesis of aromatic amino acids. Catalyzes the reversible NADPH linked reduction of 3-dehydroshikimate (DHSA) to yield shikimate (SA).</text>
</comment>
<dbReference type="InterPro" id="IPR013708">
    <property type="entry name" value="Shikimate_DH-bd_N"/>
</dbReference>
<dbReference type="SUPFAM" id="SSF53223">
    <property type="entry name" value="Aminoacid dehydrogenase-like, N-terminal domain"/>
    <property type="match status" value="1"/>
</dbReference>
<evidence type="ECO:0000259" key="5">
    <source>
        <dbReference type="Pfam" id="PF08501"/>
    </source>
</evidence>
<accession>A0A975BYQ5</accession>
<feature type="binding site" evidence="4">
    <location>
        <begin position="20"/>
        <end position="22"/>
    </location>
    <ligand>
        <name>shikimate</name>
        <dbReference type="ChEBI" id="CHEBI:36208"/>
    </ligand>
</feature>
<comment type="pathway">
    <text evidence="1 4">Metabolic intermediate biosynthesis; chorismate biosynthesis; chorismate from D-erythrose 4-phosphate and phosphoenolpyruvate: step 4/7.</text>
</comment>
<dbReference type="InterPro" id="IPR046346">
    <property type="entry name" value="Aminoacid_DH-like_N_sf"/>
</dbReference>
<dbReference type="GO" id="GO:0050661">
    <property type="term" value="F:NADP binding"/>
    <property type="evidence" value="ECO:0007669"/>
    <property type="project" value="TreeGrafter"/>
</dbReference>
<dbReference type="HAMAP" id="MF_00222">
    <property type="entry name" value="Shikimate_DH_AroE"/>
    <property type="match status" value="1"/>
</dbReference>
<dbReference type="GO" id="GO:0019632">
    <property type="term" value="P:shikimate metabolic process"/>
    <property type="evidence" value="ECO:0007669"/>
    <property type="project" value="TreeGrafter"/>
</dbReference>
<dbReference type="AlphaFoldDB" id="A0A975BYQ5"/>
<organism evidence="7 8">
    <name type="scientific">Brevundimonas goettingensis</name>
    <dbReference type="NCBI Taxonomy" id="2774190"/>
    <lineage>
        <taxon>Bacteria</taxon>
        <taxon>Pseudomonadati</taxon>
        <taxon>Pseudomonadota</taxon>
        <taxon>Alphaproteobacteria</taxon>
        <taxon>Caulobacterales</taxon>
        <taxon>Caulobacteraceae</taxon>
        <taxon>Brevundimonas</taxon>
    </lineage>
</organism>
<feature type="binding site" evidence="4">
    <location>
        <position position="258"/>
    </location>
    <ligand>
        <name>shikimate</name>
        <dbReference type="ChEBI" id="CHEBI:36208"/>
    </ligand>
</feature>
<dbReference type="InterPro" id="IPR036291">
    <property type="entry name" value="NAD(P)-bd_dom_sf"/>
</dbReference>
<dbReference type="SUPFAM" id="SSF51735">
    <property type="entry name" value="NAD(P)-binding Rossmann-fold domains"/>
    <property type="match status" value="1"/>
</dbReference>
<feature type="binding site" evidence="4">
    <location>
        <position position="112"/>
    </location>
    <ligand>
        <name>shikimate</name>
        <dbReference type="ChEBI" id="CHEBI:36208"/>
    </ligand>
</feature>
<evidence type="ECO:0000313" key="7">
    <source>
        <dbReference type="EMBL" id="QTC89855.1"/>
    </source>
</evidence>
<feature type="binding site" evidence="4">
    <location>
        <position position="97"/>
    </location>
    <ligand>
        <name>shikimate</name>
        <dbReference type="ChEBI" id="CHEBI:36208"/>
    </ligand>
</feature>
<dbReference type="PANTHER" id="PTHR21089:SF1">
    <property type="entry name" value="BIFUNCTIONAL 3-DEHYDROQUINATE DEHYDRATASE_SHIKIMATE DEHYDROGENASE, CHLOROPLASTIC"/>
    <property type="match status" value="1"/>
</dbReference>
<feature type="binding site" evidence="4">
    <location>
        <position position="251"/>
    </location>
    <ligand>
        <name>NADP(+)</name>
        <dbReference type="ChEBI" id="CHEBI:58349"/>
    </ligand>
</feature>
<dbReference type="KEGG" id="bgoe:IFJ75_11145"/>
<comment type="subunit">
    <text evidence="4">Homodimer.</text>
</comment>
<dbReference type="EC" id="1.1.1.25" evidence="4"/>
<dbReference type="PANTHER" id="PTHR21089">
    <property type="entry name" value="SHIKIMATE DEHYDROGENASE"/>
    <property type="match status" value="1"/>
</dbReference>
<evidence type="ECO:0000313" key="8">
    <source>
        <dbReference type="Proteomes" id="UP000663918"/>
    </source>
</evidence>
<comment type="caution">
    <text evidence="4">Lacks conserved residue(s) required for the propagation of feature annotation.</text>
</comment>
<evidence type="ECO:0000259" key="6">
    <source>
        <dbReference type="Pfam" id="PF18317"/>
    </source>
</evidence>
<dbReference type="Proteomes" id="UP000663918">
    <property type="component" value="Chromosome"/>
</dbReference>
<dbReference type="Pfam" id="PF18317">
    <property type="entry name" value="SDH_C"/>
    <property type="match status" value="1"/>
</dbReference>
<feature type="binding site" evidence="4">
    <location>
        <begin position="136"/>
        <end position="140"/>
    </location>
    <ligand>
        <name>NADP(+)</name>
        <dbReference type="ChEBI" id="CHEBI:58349"/>
    </ligand>
</feature>
<feature type="domain" description="Shikimate dehydrogenase substrate binding N-terminal" evidence="5">
    <location>
        <begin position="12"/>
        <end position="99"/>
    </location>
</feature>
<keyword evidence="8" id="KW-1185">Reference proteome</keyword>
<dbReference type="Gene3D" id="3.40.50.10860">
    <property type="entry name" value="Leucine Dehydrogenase, chain A, domain 1"/>
    <property type="match status" value="1"/>
</dbReference>
<evidence type="ECO:0000256" key="1">
    <source>
        <dbReference type="ARBA" id="ARBA00004871"/>
    </source>
</evidence>
<dbReference type="GO" id="GO:0009423">
    <property type="term" value="P:chorismate biosynthetic process"/>
    <property type="evidence" value="ECO:0007669"/>
    <property type="project" value="UniProtKB-UniRule"/>
</dbReference>
<feature type="binding site" evidence="4">
    <location>
        <position position="228"/>
    </location>
    <ligand>
        <name>NADP(+)</name>
        <dbReference type="ChEBI" id="CHEBI:58349"/>
    </ligand>
</feature>
<keyword evidence="4" id="KW-0521">NADP</keyword>